<dbReference type="InterPro" id="IPR003593">
    <property type="entry name" value="AAA+_ATPase"/>
</dbReference>
<dbReference type="CDD" id="cd03255">
    <property type="entry name" value="ABC_MJ0796_LolCDE_FtsE"/>
    <property type="match status" value="1"/>
</dbReference>
<dbReference type="GO" id="GO:0089705">
    <property type="term" value="P:protein localization to outer membrane"/>
    <property type="evidence" value="ECO:0007669"/>
    <property type="project" value="TreeGrafter"/>
</dbReference>
<sequence length="226" mass="24896">MSKSTLELRHLQRTFIQGDQKISVLNDANLHLKAGEIVALVGPSGSGKSTLLQLAGLLEFPSEGEVYIAGNACGKMNDRERTTLRLNMIGYVYQFHHLLPEFSALENIMLPQLIAGRPPKEAAAHATRLLQSFNLENRATHRPSRLSGGEQQRVAILRAVANQPKLLLADEPTGNLDEATAEIVFNELVGLVRKHQMAALIATHNPELAKRMDRTIQLHNGCLMTV</sequence>
<dbReference type="GO" id="GO:0005886">
    <property type="term" value="C:plasma membrane"/>
    <property type="evidence" value="ECO:0007669"/>
    <property type="project" value="TreeGrafter"/>
</dbReference>
<dbReference type="GO" id="GO:0044874">
    <property type="term" value="P:lipoprotein localization to outer membrane"/>
    <property type="evidence" value="ECO:0007669"/>
    <property type="project" value="TreeGrafter"/>
</dbReference>
<keyword evidence="2" id="KW-0472">Membrane</keyword>
<evidence type="ECO:0000313" key="7">
    <source>
        <dbReference type="EMBL" id="MBN9413534.1"/>
    </source>
</evidence>
<gene>
    <name evidence="7" type="ORF">J0H12_06405</name>
</gene>
<dbReference type="PROSITE" id="PS00211">
    <property type="entry name" value="ABC_TRANSPORTER_1"/>
    <property type="match status" value="1"/>
</dbReference>
<proteinExistence type="inferred from homology"/>
<keyword evidence="2" id="KW-1003">Cell membrane</keyword>
<dbReference type="PROSITE" id="PS50893">
    <property type="entry name" value="ABC_TRANSPORTER_2"/>
    <property type="match status" value="1"/>
</dbReference>
<reference evidence="7" key="1">
    <citation type="submission" date="2021-02" db="EMBL/GenBank/DDBJ databases">
        <title>Thiocyanate and organic carbon inputs drive convergent selection for specific autotrophic Afipia and Thiobacillus strains within complex microbiomes.</title>
        <authorList>
            <person name="Huddy R.J."/>
            <person name="Sachdeva R."/>
            <person name="Kadzinga F."/>
            <person name="Kantor R.S."/>
            <person name="Harrison S.T.L."/>
            <person name="Banfield J.F."/>
        </authorList>
    </citation>
    <scope>NUCLEOTIDE SEQUENCE</scope>
    <source>
        <strain evidence="7">SCN18_10_11_15_R4_P_38_20</strain>
    </source>
</reference>
<protein>
    <submittedName>
        <fullName evidence="7">ABC transporter ATP-binding protein</fullName>
    </submittedName>
</protein>
<dbReference type="GO" id="GO:0016887">
    <property type="term" value="F:ATP hydrolysis activity"/>
    <property type="evidence" value="ECO:0007669"/>
    <property type="project" value="InterPro"/>
</dbReference>
<dbReference type="SUPFAM" id="SSF52540">
    <property type="entry name" value="P-loop containing nucleoside triphosphate hydrolases"/>
    <property type="match status" value="1"/>
</dbReference>
<dbReference type="InterPro" id="IPR003439">
    <property type="entry name" value="ABC_transporter-like_ATP-bd"/>
</dbReference>
<dbReference type="GO" id="GO:0005524">
    <property type="term" value="F:ATP binding"/>
    <property type="evidence" value="ECO:0007669"/>
    <property type="project" value="UniProtKB-KW"/>
</dbReference>
<keyword evidence="3" id="KW-0547">Nucleotide-binding</keyword>
<evidence type="ECO:0000313" key="8">
    <source>
        <dbReference type="Proteomes" id="UP000664414"/>
    </source>
</evidence>
<dbReference type="InterPro" id="IPR017911">
    <property type="entry name" value="MacB-like_ATP-bd"/>
</dbReference>
<evidence type="ECO:0000256" key="4">
    <source>
        <dbReference type="ARBA" id="ARBA00022840"/>
    </source>
</evidence>
<evidence type="ECO:0000259" key="6">
    <source>
        <dbReference type="PROSITE" id="PS50893"/>
    </source>
</evidence>
<dbReference type="Proteomes" id="UP000664414">
    <property type="component" value="Unassembled WGS sequence"/>
</dbReference>
<dbReference type="InterPro" id="IPR017871">
    <property type="entry name" value="ABC_transporter-like_CS"/>
</dbReference>
<name>A0A8J7TW01_9PROT</name>
<comment type="caution">
    <text evidence="7">The sequence shown here is derived from an EMBL/GenBank/DDBJ whole genome shotgun (WGS) entry which is preliminary data.</text>
</comment>
<keyword evidence="1" id="KW-0813">Transport</keyword>
<evidence type="ECO:0000256" key="5">
    <source>
        <dbReference type="ARBA" id="ARBA00038388"/>
    </source>
</evidence>
<dbReference type="InterPro" id="IPR015854">
    <property type="entry name" value="ABC_transpr_LolD-like"/>
</dbReference>
<evidence type="ECO:0000256" key="2">
    <source>
        <dbReference type="ARBA" id="ARBA00022519"/>
    </source>
</evidence>
<dbReference type="SMART" id="SM00382">
    <property type="entry name" value="AAA"/>
    <property type="match status" value="1"/>
</dbReference>
<keyword evidence="2" id="KW-0997">Cell inner membrane</keyword>
<dbReference type="FunFam" id="3.40.50.300:FF:000032">
    <property type="entry name" value="Export ABC transporter ATP-binding protein"/>
    <property type="match status" value="1"/>
</dbReference>
<feature type="domain" description="ABC transporter" evidence="6">
    <location>
        <begin position="6"/>
        <end position="226"/>
    </location>
</feature>
<comment type="similarity">
    <text evidence="5">Belongs to the ABC transporter superfamily. Macrolide exporter (TC 3.A.1.122) family.</text>
</comment>
<dbReference type="InterPro" id="IPR027417">
    <property type="entry name" value="P-loop_NTPase"/>
</dbReference>
<dbReference type="GO" id="GO:0022857">
    <property type="term" value="F:transmembrane transporter activity"/>
    <property type="evidence" value="ECO:0007669"/>
    <property type="project" value="TreeGrafter"/>
</dbReference>
<evidence type="ECO:0000256" key="3">
    <source>
        <dbReference type="ARBA" id="ARBA00022741"/>
    </source>
</evidence>
<dbReference type="AlphaFoldDB" id="A0A8J7TW01"/>
<keyword evidence="4 7" id="KW-0067">ATP-binding</keyword>
<dbReference type="PANTHER" id="PTHR24220">
    <property type="entry name" value="IMPORT ATP-BINDING PROTEIN"/>
    <property type="match status" value="1"/>
</dbReference>
<organism evidence="7 8">
    <name type="scientific">Candidatus Paracaedimonas acanthamoebae</name>
    <dbReference type="NCBI Taxonomy" id="244581"/>
    <lineage>
        <taxon>Bacteria</taxon>
        <taxon>Pseudomonadati</taxon>
        <taxon>Pseudomonadota</taxon>
        <taxon>Alphaproteobacteria</taxon>
        <taxon>Holosporales</taxon>
        <taxon>Caedimonadaceae</taxon>
        <taxon>Candidatus Paracaedimonas</taxon>
    </lineage>
</organism>
<dbReference type="PANTHER" id="PTHR24220:SF689">
    <property type="entry name" value="LIPOPROTEIN-RELEASING SYSTEM ATP-BINDING PROTEIN LOLD"/>
    <property type="match status" value="1"/>
</dbReference>
<dbReference type="GO" id="GO:0098796">
    <property type="term" value="C:membrane protein complex"/>
    <property type="evidence" value="ECO:0007669"/>
    <property type="project" value="UniProtKB-ARBA"/>
</dbReference>
<accession>A0A8J7TW01</accession>
<evidence type="ECO:0000256" key="1">
    <source>
        <dbReference type="ARBA" id="ARBA00022448"/>
    </source>
</evidence>
<dbReference type="Gene3D" id="3.40.50.300">
    <property type="entry name" value="P-loop containing nucleotide triphosphate hydrolases"/>
    <property type="match status" value="1"/>
</dbReference>
<dbReference type="Pfam" id="PF00005">
    <property type="entry name" value="ABC_tran"/>
    <property type="match status" value="1"/>
</dbReference>
<dbReference type="EMBL" id="JAFKGL010000026">
    <property type="protein sequence ID" value="MBN9413534.1"/>
    <property type="molecule type" value="Genomic_DNA"/>
</dbReference>